<keyword evidence="3" id="KW-1185">Reference proteome</keyword>
<comment type="caution">
    <text evidence="2">The sequence shown here is derived from an EMBL/GenBank/DDBJ whole genome shotgun (WGS) entry which is preliminary data.</text>
</comment>
<feature type="region of interest" description="Disordered" evidence="1">
    <location>
        <begin position="1"/>
        <end position="50"/>
    </location>
</feature>
<protein>
    <recommendedName>
        <fullName evidence="4">DUF218 domain-containing protein</fullName>
    </recommendedName>
</protein>
<dbReference type="RefSeq" id="XP_043168740.1">
    <property type="nucleotide sequence ID" value="XM_043312805.1"/>
</dbReference>
<dbReference type="InterPro" id="IPR055323">
    <property type="entry name" value="C57A10.07/YOR238W"/>
</dbReference>
<evidence type="ECO:0008006" key="4">
    <source>
        <dbReference type="Google" id="ProtNLM"/>
    </source>
</evidence>
<feature type="compositionally biased region" description="Low complexity" evidence="1">
    <location>
        <begin position="16"/>
        <end position="30"/>
    </location>
</feature>
<dbReference type="OrthoDB" id="4347at2759"/>
<organism evidence="2 3">
    <name type="scientific">Alternaria atra</name>
    <dbReference type="NCBI Taxonomy" id="119953"/>
    <lineage>
        <taxon>Eukaryota</taxon>
        <taxon>Fungi</taxon>
        <taxon>Dikarya</taxon>
        <taxon>Ascomycota</taxon>
        <taxon>Pezizomycotina</taxon>
        <taxon>Dothideomycetes</taxon>
        <taxon>Pleosporomycetidae</taxon>
        <taxon>Pleosporales</taxon>
        <taxon>Pleosporineae</taxon>
        <taxon>Pleosporaceae</taxon>
        <taxon>Alternaria</taxon>
        <taxon>Alternaria sect. Ulocladioides</taxon>
    </lineage>
</organism>
<reference evidence="2" key="1">
    <citation type="submission" date="2021-05" db="EMBL/GenBank/DDBJ databases">
        <authorList>
            <person name="Stam R."/>
        </authorList>
    </citation>
    <scope>NUCLEOTIDE SEQUENCE</scope>
    <source>
        <strain evidence="2">CS162</strain>
    </source>
</reference>
<dbReference type="InterPro" id="IPR014729">
    <property type="entry name" value="Rossmann-like_a/b/a_fold"/>
</dbReference>
<dbReference type="PANTHER" id="PTHR28110:SF1">
    <property type="entry name" value="TRANSMEMBRANE PROTEIN"/>
    <property type="match status" value="1"/>
</dbReference>
<gene>
    <name evidence="2" type="ORF">ALTATR162_LOCUS5187</name>
</gene>
<evidence type="ECO:0000313" key="3">
    <source>
        <dbReference type="Proteomes" id="UP000676310"/>
    </source>
</evidence>
<evidence type="ECO:0000256" key="1">
    <source>
        <dbReference type="SAM" id="MobiDB-lite"/>
    </source>
</evidence>
<proteinExistence type="predicted"/>
<dbReference type="GO" id="GO:0005737">
    <property type="term" value="C:cytoplasm"/>
    <property type="evidence" value="ECO:0007669"/>
    <property type="project" value="TreeGrafter"/>
</dbReference>
<name>A0A8J2I4F9_9PLEO</name>
<evidence type="ECO:0000313" key="2">
    <source>
        <dbReference type="EMBL" id="CAG5158649.1"/>
    </source>
</evidence>
<dbReference type="Proteomes" id="UP000676310">
    <property type="component" value="Unassembled WGS sequence"/>
</dbReference>
<dbReference type="Gene3D" id="3.40.50.620">
    <property type="entry name" value="HUPs"/>
    <property type="match status" value="1"/>
</dbReference>
<sequence length="328" mass="35982">MASAAPLVDLPRSKSKASSATPTATTIASETKAHVSTSQQRAPENPDSVHPVHAIRPPSYPNAENLIIVCCHAIFLPNAEAPDFPLRSPHYEPNWLLAPFQKSDEATGKISEHETFLAHAKAGIDALTVGTDAEHPPSSILVLSGGATKRSESLKTEARSYYHAALAEELAEGHMGGGRTHRLYNKGYILLEEQATDSFQNLLFSTLLFRKATGNYPKQIRVITHAFKARRFLELHAPAIRWPKERIQVQGIDPVLSSEALQSTLRGEEEHGYAAWESDPLGTGDLLGGKRQLRGWDASKSAKHFKDLEDSVKELFQGTVSDQLPWLS</sequence>
<dbReference type="GeneID" id="67016937"/>
<accession>A0A8J2I4F9</accession>
<dbReference type="PANTHER" id="PTHR28110">
    <property type="entry name" value="TRANSMEMBRANE PROTEIN"/>
    <property type="match status" value="1"/>
</dbReference>
<dbReference type="AlphaFoldDB" id="A0A8J2I4F9"/>
<dbReference type="EMBL" id="CAJRGZ010000019">
    <property type="protein sequence ID" value="CAG5158649.1"/>
    <property type="molecule type" value="Genomic_DNA"/>
</dbReference>